<evidence type="ECO:0000256" key="8">
    <source>
        <dbReference type="ARBA" id="ARBA00023172"/>
    </source>
</evidence>
<comment type="subunit">
    <text evidence="10">Forms a cyclic heterotetrameric complex composed of two molecules of XerC and two molecules of XerD.</text>
</comment>
<feature type="active site" evidence="10">
    <location>
        <position position="270"/>
    </location>
</feature>
<dbReference type="PANTHER" id="PTHR30349">
    <property type="entry name" value="PHAGE INTEGRASE-RELATED"/>
    <property type="match status" value="1"/>
</dbReference>
<keyword evidence="8 10" id="KW-0233">DNA recombination</keyword>
<dbReference type="CDD" id="cd00798">
    <property type="entry name" value="INT_XerDC_C"/>
    <property type="match status" value="1"/>
</dbReference>
<dbReference type="Proteomes" id="UP000032076">
    <property type="component" value="Unassembled WGS sequence"/>
</dbReference>
<dbReference type="GO" id="GO:0007059">
    <property type="term" value="P:chromosome segregation"/>
    <property type="evidence" value="ECO:0007669"/>
    <property type="project" value="UniProtKB-UniRule"/>
</dbReference>
<feature type="active site" evidence="10">
    <location>
        <position position="173"/>
    </location>
</feature>
<gene>
    <name evidence="10 14" type="primary">xerC</name>
    <name evidence="15" type="ORF">B4167_3372</name>
    <name evidence="14" type="ORF">BT1A1_1553</name>
</gene>
<protein>
    <recommendedName>
        <fullName evidence="10 11">Tyrosine recombinase XerC</fullName>
    </recommendedName>
</protein>
<dbReference type="GO" id="GO:0005737">
    <property type="term" value="C:cytoplasm"/>
    <property type="evidence" value="ECO:0007669"/>
    <property type="project" value="UniProtKB-SubCell"/>
</dbReference>
<dbReference type="GeneID" id="92960720"/>
<dbReference type="NCBIfam" id="NF040815">
    <property type="entry name" value="recomb_XerA_Arch"/>
    <property type="match status" value="1"/>
</dbReference>
<dbReference type="InterPro" id="IPR011931">
    <property type="entry name" value="Recomb_XerC"/>
</dbReference>
<organism evidence="14 17">
    <name type="scientific">Caldibacillus thermoamylovorans</name>
    <dbReference type="NCBI Taxonomy" id="35841"/>
    <lineage>
        <taxon>Bacteria</taxon>
        <taxon>Bacillati</taxon>
        <taxon>Bacillota</taxon>
        <taxon>Bacilli</taxon>
        <taxon>Bacillales</taxon>
        <taxon>Bacillaceae</taxon>
        <taxon>Caldibacillus</taxon>
    </lineage>
</organism>
<evidence type="ECO:0000313" key="17">
    <source>
        <dbReference type="Proteomes" id="UP000040576"/>
    </source>
</evidence>
<feature type="domain" description="Core-binding (CB)" evidence="13">
    <location>
        <begin position="2"/>
        <end position="88"/>
    </location>
</feature>
<name>A0A090IUN8_9BACI</name>
<dbReference type="KEGG" id="bthv:CQJ30_08200"/>
<dbReference type="SUPFAM" id="SSF56349">
    <property type="entry name" value="DNA breaking-rejoining enzymes"/>
    <property type="match status" value="1"/>
</dbReference>
<evidence type="ECO:0000259" key="13">
    <source>
        <dbReference type="PROSITE" id="PS51900"/>
    </source>
</evidence>
<dbReference type="Gene3D" id="1.10.443.10">
    <property type="entry name" value="Intergrase catalytic core"/>
    <property type="match status" value="1"/>
</dbReference>
<dbReference type="eggNOG" id="COG4974">
    <property type="taxonomic scope" value="Bacteria"/>
</dbReference>
<evidence type="ECO:0000313" key="16">
    <source>
        <dbReference type="Proteomes" id="UP000032076"/>
    </source>
</evidence>
<dbReference type="EMBL" id="CCRF01000045">
    <property type="protein sequence ID" value="CEE01382.1"/>
    <property type="molecule type" value="Genomic_DNA"/>
</dbReference>
<feature type="active site" description="O-(3'-phospho-DNA)-tyrosine intermediate" evidence="10">
    <location>
        <position position="279"/>
    </location>
</feature>
<reference evidence="15 16" key="2">
    <citation type="submission" date="2015-01" db="EMBL/GenBank/DDBJ databases">
        <title>Draft Genome Sequences of Four Bacillus thermoamylovorans Strains, Isolated From Food Products.</title>
        <authorList>
            <person name="Krawcyk A.O."/>
            <person name="Berendsen E.M."/>
            <person name="Eijlander R.T."/>
            <person name="de Jong A."/>
            <person name="Wells-Bennik M."/>
            <person name="Kuipers O.P."/>
        </authorList>
    </citation>
    <scope>NUCLEOTIDE SEQUENCE [LARGE SCALE GENOMIC DNA]</scope>
    <source>
        <strain evidence="15 16">B4167</strain>
    </source>
</reference>
<dbReference type="GO" id="GO:0009037">
    <property type="term" value="F:tyrosine-based site-specific recombinase activity"/>
    <property type="evidence" value="ECO:0007669"/>
    <property type="project" value="UniProtKB-UniRule"/>
</dbReference>
<dbReference type="OrthoDB" id="9801717at2"/>
<sequence>MENVNLLLKEFIEYLQLEKNYSQLTIDSYEHELKTFFMFMDEQAIPSINEVTHQDARLYLTKLFEQRFAKKTISRKISSIRSFFKFLMRESKVDTNPFAQVSLPKLEKKLPDFFYEEELEVLFQSVDCSTPAGQRDKALLEIIYATGIRVSECAGIKLSDLDQHLSILLVKGKGNKERYVPYGKFANQAIHEYIEYGRKKLMGKQNHPYLFVNQKGTPLTARGIRYIFDEMIKQSGMNKHIHPHMIRHSFATHLLNRGADLRTVQELLGHSSISSTQTYTHLTKEHLKKTYLAHHPRA</sequence>
<feature type="domain" description="Tyr recombinase" evidence="12">
    <location>
        <begin position="109"/>
        <end position="292"/>
    </location>
</feature>
<dbReference type="EMBL" id="JXLU01000116">
    <property type="protein sequence ID" value="KIO71740.1"/>
    <property type="molecule type" value="Genomic_DNA"/>
</dbReference>
<dbReference type="InterPro" id="IPR023009">
    <property type="entry name" value="Tyrosine_recombinase_XerC/XerD"/>
</dbReference>
<dbReference type="PROSITE" id="PS51898">
    <property type="entry name" value="TYR_RECOMBINASE"/>
    <property type="match status" value="1"/>
</dbReference>
<dbReference type="PATRIC" id="fig|35841.6.peg.1971"/>
<dbReference type="HAMAP" id="MF_01808">
    <property type="entry name" value="Recomb_XerC_XerD"/>
    <property type="match status" value="1"/>
</dbReference>
<comment type="function">
    <text evidence="10">Site-specific tyrosine recombinase, which acts by catalyzing the cutting and rejoining of the recombining DNA molecules. The XerC-XerD complex is essential to convert dimers of the bacterial chromosome into monomers to permit their segregation at cell division. It also contributes to the segregational stability of plasmids.</text>
</comment>
<evidence type="ECO:0000256" key="2">
    <source>
        <dbReference type="ARBA" id="ARBA00006657"/>
    </source>
</evidence>
<accession>A0A090IUN8</accession>
<evidence type="ECO:0000256" key="4">
    <source>
        <dbReference type="ARBA" id="ARBA00022618"/>
    </source>
</evidence>
<dbReference type="InterPro" id="IPR044068">
    <property type="entry name" value="CB"/>
</dbReference>
<dbReference type="InterPro" id="IPR002104">
    <property type="entry name" value="Integrase_catalytic"/>
</dbReference>
<dbReference type="InterPro" id="IPR050090">
    <property type="entry name" value="Tyrosine_recombinase_XerCD"/>
</dbReference>
<feature type="active site" evidence="10">
    <location>
        <position position="244"/>
    </location>
</feature>
<evidence type="ECO:0000256" key="9">
    <source>
        <dbReference type="ARBA" id="ARBA00023306"/>
    </source>
</evidence>
<dbReference type="InterPro" id="IPR013762">
    <property type="entry name" value="Integrase-like_cat_sf"/>
</dbReference>
<dbReference type="RefSeq" id="WP_034769757.1">
    <property type="nucleotide sequence ID" value="NZ_CCRF01000045.1"/>
</dbReference>
<dbReference type="Pfam" id="PF02899">
    <property type="entry name" value="Phage_int_SAM_1"/>
    <property type="match status" value="1"/>
</dbReference>
<evidence type="ECO:0000259" key="12">
    <source>
        <dbReference type="PROSITE" id="PS51898"/>
    </source>
</evidence>
<keyword evidence="7 10" id="KW-0238">DNA-binding</keyword>
<proteinExistence type="inferred from homology"/>
<keyword evidence="4 10" id="KW-0132">Cell division</keyword>
<keyword evidence="3 10" id="KW-0963">Cytoplasm</keyword>
<evidence type="ECO:0000256" key="5">
    <source>
        <dbReference type="ARBA" id="ARBA00022829"/>
    </source>
</evidence>
<keyword evidence="6 10" id="KW-0229">DNA integration</keyword>
<dbReference type="STRING" id="35841.B4167_3372"/>
<comment type="similarity">
    <text evidence="2 10">Belongs to the 'phage' integrase family. XerC subfamily.</text>
</comment>
<reference evidence="14 17" key="1">
    <citation type="submission" date="2014-07" db="EMBL/GenBank/DDBJ databases">
        <authorList>
            <person name="Wibberg Daniel"/>
        </authorList>
    </citation>
    <scope>NUCLEOTIDE SEQUENCE [LARGE SCALE GENOMIC DNA]</scope>
</reference>
<comment type="subcellular location">
    <subcellularLocation>
        <location evidence="1 10">Cytoplasm</location>
    </subcellularLocation>
</comment>
<evidence type="ECO:0000313" key="15">
    <source>
        <dbReference type="EMBL" id="KIO71740.1"/>
    </source>
</evidence>
<dbReference type="NCBIfam" id="TIGR02224">
    <property type="entry name" value="recomb_XerC"/>
    <property type="match status" value="1"/>
</dbReference>
<keyword evidence="5 10" id="KW-0159">Chromosome partition</keyword>
<dbReference type="GO" id="GO:0006313">
    <property type="term" value="P:DNA transposition"/>
    <property type="evidence" value="ECO:0007669"/>
    <property type="project" value="UniProtKB-UniRule"/>
</dbReference>
<evidence type="ECO:0000256" key="10">
    <source>
        <dbReference type="HAMAP-Rule" id="MF_01808"/>
    </source>
</evidence>
<dbReference type="InterPro" id="IPR004107">
    <property type="entry name" value="Integrase_SAM-like_N"/>
</dbReference>
<evidence type="ECO:0000256" key="1">
    <source>
        <dbReference type="ARBA" id="ARBA00004496"/>
    </source>
</evidence>
<evidence type="ECO:0000256" key="6">
    <source>
        <dbReference type="ARBA" id="ARBA00022908"/>
    </source>
</evidence>
<evidence type="ECO:0000256" key="11">
    <source>
        <dbReference type="NCBIfam" id="TIGR02224"/>
    </source>
</evidence>
<dbReference type="InterPro" id="IPR011010">
    <property type="entry name" value="DNA_brk_join_enz"/>
</dbReference>
<dbReference type="Proteomes" id="UP000040576">
    <property type="component" value="Unassembled WGS sequence"/>
</dbReference>
<dbReference type="PROSITE" id="PS51900">
    <property type="entry name" value="CB"/>
    <property type="match status" value="1"/>
</dbReference>
<evidence type="ECO:0000313" key="14">
    <source>
        <dbReference type="EMBL" id="CEE01382.1"/>
    </source>
</evidence>
<keyword evidence="9 10" id="KW-0131">Cell cycle</keyword>
<dbReference type="InterPro" id="IPR010998">
    <property type="entry name" value="Integrase_recombinase_N"/>
</dbReference>
<dbReference type="GO" id="GO:0003677">
    <property type="term" value="F:DNA binding"/>
    <property type="evidence" value="ECO:0007669"/>
    <property type="project" value="UniProtKB-UniRule"/>
</dbReference>
<keyword evidence="17" id="KW-1185">Reference proteome</keyword>
<dbReference type="NCBIfam" id="NF001399">
    <property type="entry name" value="PRK00283.1"/>
    <property type="match status" value="1"/>
</dbReference>
<feature type="active site" evidence="10">
    <location>
        <position position="247"/>
    </location>
</feature>
<dbReference type="Pfam" id="PF00589">
    <property type="entry name" value="Phage_integrase"/>
    <property type="match status" value="1"/>
</dbReference>
<dbReference type="Gene3D" id="1.10.150.130">
    <property type="match status" value="1"/>
</dbReference>
<dbReference type="PANTHER" id="PTHR30349:SF77">
    <property type="entry name" value="TYROSINE RECOMBINASE XERC"/>
    <property type="match status" value="1"/>
</dbReference>
<evidence type="ECO:0000256" key="7">
    <source>
        <dbReference type="ARBA" id="ARBA00023125"/>
    </source>
</evidence>
<evidence type="ECO:0000256" key="3">
    <source>
        <dbReference type="ARBA" id="ARBA00022490"/>
    </source>
</evidence>
<feature type="active site" evidence="10">
    <location>
        <position position="149"/>
    </location>
</feature>
<dbReference type="AlphaFoldDB" id="A0A090IUN8"/>
<dbReference type="GO" id="GO:0051301">
    <property type="term" value="P:cell division"/>
    <property type="evidence" value="ECO:0007669"/>
    <property type="project" value="UniProtKB-UniRule"/>
</dbReference>